<comment type="caution">
    <text evidence="1">The sequence shown here is derived from an EMBL/GenBank/DDBJ whole genome shotgun (WGS) entry which is preliminary data.</text>
</comment>
<sequence>MGAEDDGGARRNLIQLVDKNRAFFAQAVADELVMHDFVPDVDRCAEFFDGAFNDGDGAFDAGAEAARVGEDDFHEWTDLNVLETLRPSSRGRVSRRIDPKATIRRRG</sequence>
<dbReference type="AlphaFoldDB" id="A0A645HZU2"/>
<protein>
    <submittedName>
        <fullName evidence="1">Uncharacterized protein</fullName>
    </submittedName>
</protein>
<organism evidence="1">
    <name type="scientific">bioreactor metagenome</name>
    <dbReference type="NCBI Taxonomy" id="1076179"/>
    <lineage>
        <taxon>unclassified sequences</taxon>
        <taxon>metagenomes</taxon>
        <taxon>ecological metagenomes</taxon>
    </lineage>
</organism>
<proteinExistence type="predicted"/>
<accession>A0A645HZU2</accession>
<dbReference type="EMBL" id="VSSQ01098873">
    <property type="protein sequence ID" value="MPN41674.1"/>
    <property type="molecule type" value="Genomic_DNA"/>
</dbReference>
<reference evidence="1" key="1">
    <citation type="submission" date="2019-08" db="EMBL/GenBank/DDBJ databases">
        <authorList>
            <person name="Kucharzyk K."/>
            <person name="Murdoch R.W."/>
            <person name="Higgins S."/>
            <person name="Loffler F."/>
        </authorList>
    </citation>
    <scope>NUCLEOTIDE SEQUENCE</scope>
</reference>
<gene>
    <name evidence="1" type="ORF">SDC9_189228</name>
</gene>
<evidence type="ECO:0000313" key="1">
    <source>
        <dbReference type="EMBL" id="MPN41674.1"/>
    </source>
</evidence>
<name>A0A645HZU2_9ZZZZ</name>